<dbReference type="InterPro" id="IPR043128">
    <property type="entry name" value="Rev_trsase/Diguanyl_cyclase"/>
</dbReference>
<dbReference type="InterPro" id="IPR053134">
    <property type="entry name" value="RNA-dir_DNA_polymerase"/>
</dbReference>
<evidence type="ECO:0000259" key="1">
    <source>
        <dbReference type="Pfam" id="PF00078"/>
    </source>
</evidence>
<dbReference type="InterPro" id="IPR043502">
    <property type="entry name" value="DNA/RNA_pol_sf"/>
</dbReference>
<dbReference type="CDD" id="cd01647">
    <property type="entry name" value="RT_LTR"/>
    <property type="match status" value="1"/>
</dbReference>
<dbReference type="Gene3D" id="3.10.10.10">
    <property type="entry name" value="HIV Type 1 Reverse Transcriptase, subunit A, domain 1"/>
    <property type="match status" value="1"/>
</dbReference>
<evidence type="ECO:0000313" key="2">
    <source>
        <dbReference type="EMBL" id="KAG8485246.1"/>
    </source>
</evidence>
<gene>
    <name evidence="2" type="ORF">CXB51_021354</name>
</gene>
<organism evidence="2 3">
    <name type="scientific">Gossypium anomalum</name>
    <dbReference type="NCBI Taxonomy" id="47600"/>
    <lineage>
        <taxon>Eukaryota</taxon>
        <taxon>Viridiplantae</taxon>
        <taxon>Streptophyta</taxon>
        <taxon>Embryophyta</taxon>
        <taxon>Tracheophyta</taxon>
        <taxon>Spermatophyta</taxon>
        <taxon>Magnoliopsida</taxon>
        <taxon>eudicotyledons</taxon>
        <taxon>Gunneridae</taxon>
        <taxon>Pentapetalae</taxon>
        <taxon>rosids</taxon>
        <taxon>malvids</taxon>
        <taxon>Malvales</taxon>
        <taxon>Malvaceae</taxon>
        <taxon>Malvoideae</taxon>
        <taxon>Gossypium</taxon>
    </lineage>
</organism>
<dbReference type="EMBL" id="JAHUZN010000008">
    <property type="protein sequence ID" value="KAG8485246.1"/>
    <property type="molecule type" value="Genomic_DNA"/>
</dbReference>
<dbReference type="AlphaFoldDB" id="A0A8J5Y8Z9"/>
<protein>
    <recommendedName>
        <fullName evidence="1">Reverse transcriptase domain-containing protein</fullName>
    </recommendedName>
</protein>
<dbReference type="Proteomes" id="UP000701853">
    <property type="component" value="Chromosome 8"/>
</dbReference>
<dbReference type="PANTHER" id="PTHR24559:SF457">
    <property type="entry name" value="RNA-DIRECTED DNA POLYMERASE HOMOLOG"/>
    <property type="match status" value="1"/>
</dbReference>
<sequence>MRPDLLKIKEEVKKQFNAGFLKVVKYSEWVANIVLIPKKYGKLLMCVDYRDLNKASSKDNFPLPHIDTLVDKTAGYLLFSFMNSFSGYNKIKMHPEDMDKTTFVTMWGTFCYKVMLFGLKNAGVTYQRAMLKLNPANCTFGARSEKLLGFVVSEKGTEIDPDKVKAKQELPLPHTQKEVRGFLGRLNYIARFISQLIEKCDPIFRLLKKHNPDV</sequence>
<feature type="domain" description="Reverse transcriptase" evidence="1">
    <location>
        <begin position="36"/>
        <end position="133"/>
    </location>
</feature>
<keyword evidence="3" id="KW-1185">Reference proteome</keyword>
<name>A0A8J5Y8Z9_9ROSI</name>
<dbReference type="PANTHER" id="PTHR24559">
    <property type="entry name" value="TRANSPOSON TY3-I GAG-POL POLYPROTEIN"/>
    <property type="match status" value="1"/>
</dbReference>
<proteinExistence type="predicted"/>
<dbReference type="SUPFAM" id="SSF56672">
    <property type="entry name" value="DNA/RNA polymerases"/>
    <property type="match status" value="1"/>
</dbReference>
<accession>A0A8J5Y8Z9</accession>
<reference evidence="2 3" key="1">
    <citation type="journal article" date="2021" name="bioRxiv">
        <title>The Gossypium anomalum genome as a resource for cotton improvement and evolutionary analysis of hybrid incompatibility.</title>
        <authorList>
            <person name="Grover C.E."/>
            <person name="Yuan D."/>
            <person name="Arick M.A."/>
            <person name="Miller E.R."/>
            <person name="Hu G."/>
            <person name="Peterson D.G."/>
            <person name="Wendel J.F."/>
            <person name="Udall J.A."/>
        </authorList>
    </citation>
    <scope>NUCLEOTIDE SEQUENCE [LARGE SCALE GENOMIC DNA]</scope>
    <source>
        <strain evidence="2">JFW-Udall</strain>
        <tissue evidence="2">Leaf</tissue>
    </source>
</reference>
<dbReference type="Gene3D" id="3.30.70.270">
    <property type="match status" value="2"/>
</dbReference>
<dbReference type="InterPro" id="IPR000477">
    <property type="entry name" value="RT_dom"/>
</dbReference>
<comment type="caution">
    <text evidence="2">The sequence shown here is derived from an EMBL/GenBank/DDBJ whole genome shotgun (WGS) entry which is preliminary data.</text>
</comment>
<dbReference type="Pfam" id="PF00078">
    <property type="entry name" value="RVT_1"/>
    <property type="match status" value="1"/>
</dbReference>
<dbReference type="OrthoDB" id="1724165at2759"/>
<evidence type="ECO:0000313" key="3">
    <source>
        <dbReference type="Proteomes" id="UP000701853"/>
    </source>
</evidence>